<protein>
    <submittedName>
        <fullName evidence="1">Uncharacterized protein</fullName>
    </submittedName>
</protein>
<sequence length="90" mass="10207">MLVSWKEVLRLKEKTHSDQIMFCASQQFAFYGFFLASQQFLLQSTKSGKSLKNQLHWRIADRCSQAGGAYGNDTNAKLPGFFLTADAKPR</sequence>
<gene>
    <name evidence="1" type="ORF">RY831_28290</name>
</gene>
<evidence type="ECO:0000313" key="2">
    <source>
        <dbReference type="Proteomes" id="UP001352263"/>
    </source>
</evidence>
<keyword evidence="2" id="KW-1185">Reference proteome</keyword>
<dbReference type="RefSeq" id="WP_326509689.1">
    <property type="nucleotide sequence ID" value="NZ_JAWIIV010000042.1"/>
</dbReference>
<dbReference type="Proteomes" id="UP001352263">
    <property type="component" value="Unassembled WGS sequence"/>
</dbReference>
<dbReference type="EMBL" id="JAWIIV010000042">
    <property type="protein sequence ID" value="MEC4723065.1"/>
    <property type="molecule type" value="Genomic_DNA"/>
</dbReference>
<reference evidence="1 2" key="1">
    <citation type="submission" date="2023-10" db="EMBL/GenBank/DDBJ databases">
        <title>Noviherbaspirillum sp. CPCC 100848 genome assembly.</title>
        <authorList>
            <person name="Li X.Y."/>
            <person name="Fang X.M."/>
        </authorList>
    </citation>
    <scope>NUCLEOTIDE SEQUENCE [LARGE SCALE GENOMIC DNA]</scope>
    <source>
        <strain evidence="1 2">CPCC 100848</strain>
    </source>
</reference>
<proteinExistence type="predicted"/>
<accession>A0ABU6JHB5</accession>
<comment type="caution">
    <text evidence="1">The sequence shown here is derived from an EMBL/GenBank/DDBJ whole genome shotgun (WGS) entry which is preliminary data.</text>
</comment>
<evidence type="ECO:0000313" key="1">
    <source>
        <dbReference type="EMBL" id="MEC4723065.1"/>
    </source>
</evidence>
<name>A0ABU6JHB5_9BURK</name>
<organism evidence="1 2">
    <name type="scientific">Noviherbaspirillum album</name>
    <dbReference type="NCBI Taxonomy" id="3080276"/>
    <lineage>
        <taxon>Bacteria</taxon>
        <taxon>Pseudomonadati</taxon>
        <taxon>Pseudomonadota</taxon>
        <taxon>Betaproteobacteria</taxon>
        <taxon>Burkholderiales</taxon>
        <taxon>Oxalobacteraceae</taxon>
        <taxon>Noviherbaspirillum</taxon>
    </lineage>
</organism>